<gene>
    <name evidence="2" type="ORF">B0E33_20550</name>
</gene>
<sequence length="117" mass="12559">MNTPEWLKPVTLGVLIGAVAVSAVGFSWGGWVTGGNATKMANTQSRDEVIAALVPVCIDLSHTDTERVAKLEKIRETAAYQRWNALMETGWAIVPGSDSSDRDLAKACLDALELDKS</sequence>
<protein>
    <recommendedName>
        <fullName evidence="4">YpeB-like protein with protease inhibitory function</fullName>
    </recommendedName>
</protein>
<reference evidence="2 3" key="1">
    <citation type="submission" date="2017-02" db="EMBL/GenBank/DDBJ databases">
        <authorList>
            <person name="Jeong S."/>
        </authorList>
    </citation>
    <scope>NUCLEOTIDE SEQUENCE [LARGE SCALE GENOMIC DNA]</scope>
    <source>
        <strain evidence="2 3">RMAR6-6</strain>
    </source>
</reference>
<evidence type="ECO:0000313" key="3">
    <source>
        <dbReference type="Proteomes" id="UP000188174"/>
    </source>
</evidence>
<keyword evidence="3" id="KW-1185">Reference proteome</keyword>
<evidence type="ECO:0000256" key="1">
    <source>
        <dbReference type="SAM" id="Phobius"/>
    </source>
</evidence>
<evidence type="ECO:0008006" key="4">
    <source>
        <dbReference type="Google" id="ProtNLM"/>
    </source>
</evidence>
<proteinExistence type="predicted"/>
<dbReference type="EMBL" id="CP019630">
    <property type="protein sequence ID" value="AQQ05660.1"/>
    <property type="molecule type" value="Genomic_DNA"/>
</dbReference>
<dbReference type="RefSeq" id="WP_077292259.1">
    <property type="nucleotide sequence ID" value="NZ_CP019630.1"/>
</dbReference>
<dbReference type="Proteomes" id="UP000188174">
    <property type="component" value="Chromosome"/>
</dbReference>
<keyword evidence="1" id="KW-0812">Transmembrane</keyword>
<keyword evidence="1" id="KW-0472">Membrane</keyword>
<keyword evidence="1" id="KW-1133">Transmembrane helix</keyword>
<feature type="transmembrane region" description="Helical" evidence="1">
    <location>
        <begin position="12"/>
        <end position="32"/>
    </location>
</feature>
<organism evidence="2 3">
    <name type="scientific">Roseibium algicola</name>
    <dbReference type="NCBI Taxonomy" id="2857014"/>
    <lineage>
        <taxon>Bacteria</taxon>
        <taxon>Pseudomonadati</taxon>
        <taxon>Pseudomonadota</taxon>
        <taxon>Alphaproteobacteria</taxon>
        <taxon>Hyphomicrobiales</taxon>
        <taxon>Stappiaceae</taxon>
        <taxon>Roseibium</taxon>
    </lineage>
</organism>
<accession>A0ABN4X1K0</accession>
<evidence type="ECO:0000313" key="2">
    <source>
        <dbReference type="EMBL" id="AQQ05660.1"/>
    </source>
</evidence>
<name>A0ABN4X1K0_9HYPH</name>